<dbReference type="Pfam" id="PF12804">
    <property type="entry name" value="NTP_transf_3"/>
    <property type="match status" value="1"/>
</dbReference>
<evidence type="ECO:0000256" key="2">
    <source>
        <dbReference type="ARBA" id="ARBA00022695"/>
    </source>
</evidence>
<sequence length="240" mass="25249">MAASKPLATVAGAPLIEHVIRLAAAGGATEFVVVTGYQAEGLEAFLGGLQARTGFAVTCVRNPDWERPNGVSVLSAADVLGDAPFMLLMSDHLFDPDILRRLLAGLRPDAALTLGADYRIDRPDLDLDDATKLKLGDENRIVGIGKALDDYDAVDTGIFVAGPELLAALLLAIEAGGAGSLSEGVQRLALAGAAFTFDIGDGWWVDVDDEPAFRRAERELPERLAALEAQSDKRAVAGRA</sequence>
<dbReference type="PANTHER" id="PTHR43584:SF8">
    <property type="entry name" value="N-ACETYLMURAMATE ALPHA-1-PHOSPHATE URIDYLYLTRANSFERASE"/>
    <property type="match status" value="1"/>
</dbReference>
<dbReference type="Proteomes" id="UP000241167">
    <property type="component" value="Unassembled WGS sequence"/>
</dbReference>
<dbReference type="InterPro" id="IPR050065">
    <property type="entry name" value="GlmU-like"/>
</dbReference>
<feature type="domain" description="MobA-like NTP transferase" evidence="4">
    <location>
        <begin position="1"/>
        <end position="156"/>
    </location>
</feature>
<dbReference type="PANTHER" id="PTHR43584">
    <property type="entry name" value="NUCLEOTIDYL TRANSFERASE"/>
    <property type="match status" value="1"/>
</dbReference>
<organism evidence="5 6">
    <name type="scientific">Allosphingosinicella deserti</name>
    <dbReference type="NCBI Taxonomy" id="2116704"/>
    <lineage>
        <taxon>Bacteria</taxon>
        <taxon>Pseudomonadati</taxon>
        <taxon>Pseudomonadota</taxon>
        <taxon>Alphaproteobacteria</taxon>
        <taxon>Sphingomonadales</taxon>
        <taxon>Sphingomonadaceae</taxon>
        <taxon>Allosphingosinicella</taxon>
    </lineage>
</organism>
<dbReference type="AlphaFoldDB" id="A0A2P7QES6"/>
<evidence type="ECO:0000259" key="4">
    <source>
        <dbReference type="Pfam" id="PF12804"/>
    </source>
</evidence>
<name>A0A2P7QES6_9SPHN</name>
<protein>
    <submittedName>
        <fullName evidence="5">Nucleotidyl transferase</fullName>
    </submittedName>
</protein>
<evidence type="ECO:0000313" key="5">
    <source>
        <dbReference type="EMBL" id="PSJ36472.1"/>
    </source>
</evidence>
<evidence type="ECO:0000256" key="1">
    <source>
        <dbReference type="ARBA" id="ARBA00022679"/>
    </source>
</evidence>
<proteinExistence type="predicted"/>
<dbReference type="InterPro" id="IPR029044">
    <property type="entry name" value="Nucleotide-diphossugar_trans"/>
</dbReference>
<gene>
    <name evidence="5" type="ORF">C7I55_25710</name>
</gene>
<reference evidence="5 6" key="1">
    <citation type="submission" date="2018-03" db="EMBL/GenBank/DDBJ databases">
        <title>The draft genome of Sphingosinicella sp. GL-C-18.</title>
        <authorList>
            <person name="Liu L."/>
            <person name="Li L."/>
            <person name="Liang L."/>
            <person name="Zhang X."/>
            <person name="Wang T."/>
        </authorList>
    </citation>
    <scope>NUCLEOTIDE SEQUENCE [LARGE SCALE GENOMIC DNA]</scope>
    <source>
        <strain evidence="5 6">GL-C-18</strain>
    </source>
</reference>
<dbReference type="SUPFAM" id="SSF53448">
    <property type="entry name" value="Nucleotide-diphospho-sugar transferases"/>
    <property type="match status" value="1"/>
</dbReference>
<evidence type="ECO:0000256" key="3">
    <source>
        <dbReference type="ARBA" id="ARBA00022842"/>
    </source>
</evidence>
<comment type="caution">
    <text evidence="5">The sequence shown here is derived from an EMBL/GenBank/DDBJ whole genome shotgun (WGS) entry which is preliminary data.</text>
</comment>
<keyword evidence="2" id="KW-0548">Nucleotidyltransferase</keyword>
<keyword evidence="1 5" id="KW-0808">Transferase</keyword>
<dbReference type="EMBL" id="PXYI01000013">
    <property type="protein sequence ID" value="PSJ36472.1"/>
    <property type="molecule type" value="Genomic_DNA"/>
</dbReference>
<keyword evidence="3" id="KW-0460">Magnesium</keyword>
<accession>A0A2P7QES6</accession>
<keyword evidence="6" id="KW-1185">Reference proteome</keyword>
<dbReference type="GO" id="GO:0016779">
    <property type="term" value="F:nucleotidyltransferase activity"/>
    <property type="evidence" value="ECO:0007669"/>
    <property type="project" value="UniProtKB-KW"/>
</dbReference>
<evidence type="ECO:0000313" key="6">
    <source>
        <dbReference type="Proteomes" id="UP000241167"/>
    </source>
</evidence>
<dbReference type="Gene3D" id="3.90.550.10">
    <property type="entry name" value="Spore Coat Polysaccharide Biosynthesis Protein SpsA, Chain A"/>
    <property type="match status" value="1"/>
</dbReference>
<dbReference type="InterPro" id="IPR025877">
    <property type="entry name" value="MobA-like_NTP_Trfase"/>
</dbReference>